<name>H5XGP2_9PSEU</name>
<evidence type="ECO:0000256" key="1">
    <source>
        <dbReference type="ARBA" id="ARBA00023125"/>
    </source>
</evidence>
<evidence type="ECO:0000313" key="4">
    <source>
        <dbReference type="EMBL" id="EHR61585.1"/>
    </source>
</evidence>
<sequence length="195" mass="21059">MHERGKARVSQNTRRTLRIGQLAAETGVSARSLRYYEEQGLLTPSRTPSGQRLYDESDVERVGRVRRLLDAGLSTTVIAQVLACSCGGTGDVEPCLDPLLREELARLDARLAQLAFHHGRLRELVERGTAPVSGDRPHDPGLLLNRPTTGNRCRRAGVTGTPPTVGTAVPTGRVVAVHPESRRRVAVPEPAPAPG</sequence>
<protein>
    <submittedName>
        <fullName evidence="4">Putative transcriptional regulator</fullName>
    </submittedName>
</protein>
<keyword evidence="5" id="KW-1185">Reference proteome</keyword>
<dbReference type="STRING" id="882082.SaccyDRAFT_2739"/>
<dbReference type="Proteomes" id="UP000002791">
    <property type="component" value="Chromosome"/>
</dbReference>
<evidence type="ECO:0000259" key="3">
    <source>
        <dbReference type="PROSITE" id="PS50937"/>
    </source>
</evidence>
<dbReference type="GO" id="GO:0003700">
    <property type="term" value="F:DNA-binding transcription factor activity"/>
    <property type="evidence" value="ECO:0007669"/>
    <property type="project" value="InterPro"/>
</dbReference>
<feature type="compositionally biased region" description="Low complexity" evidence="2">
    <location>
        <begin position="156"/>
        <end position="169"/>
    </location>
</feature>
<dbReference type="InterPro" id="IPR009061">
    <property type="entry name" value="DNA-bd_dom_put_sf"/>
</dbReference>
<dbReference type="GO" id="GO:0003677">
    <property type="term" value="F:DNA binding"/>
    <property type="evidence" value="ECO:0007669"/>
    <property type="project" value="UniProtKB-KW"/>
</dbReference>
<organism evidence="4 5">
    <name type="scientific">Saccharomonospora cyanea NA-134</name>
    <dbReference type="NCBI Taxonomy" id="882082"/>
    <lineage>
        <taxon>Bacteria</taxon>
        <taxon>Bacillati</taxon>
        <taxon>Actinomycetota</taxon>
        <taxon>Actinomycetes</taxon>
        <taxon>Pseudonocardiales</taxon>
        <taxon>Pseudonocardiaceae</taxon>
        <taxon>Saccharomonospora</taxon>
    </lineage>
</organism>
<reference evidence="4 5" key="1">
    <citation type="submission" date="2011-11" db="EMBL/GenBank/DDBJ databases">
        <title>The Noncontiguous Finished sequence of Saccharomonospora cyanea NA-134.</title>
        <authorList>
            <consortium name="US DOE Joint Genome Institute"/>
            <person name="Lucas S."/>
            <person name="Han J."/>
            <person name="Lapidus A."/>
            <person name="Cheng J.-F."/>
            <person name="Goodwin L."/>
            <person name="Pitluck S."/>
            <person name="Peters L."/>
            <person name="Ovchinnikova G."/>
            <person name="Lu M."/>
            <person name="Detter J.C."/>
            <person name="Han C."/>
            <person name="Tapia R."/>
            <person name="Land M."/>
            <person name="Hauser L."/>
            <person name="Kyrpides N."/>
            <person name="Ivanova N."/>
            <person name="Pagani I."/>
            <person name="Brambilla E.-M."/>
            <person name="Klenk H.-P."/>
            <person name="Woyke T."/>
        </authorList>
    </citation>
    <scope>NUCLEOTIDE SEQUENCE [LARGE SCALE GENOMIC DNA]</scope>
    <source>
        <strain evidence="4 5">NA-134</strain>
    </source>
</reference>
<dbReference type="PROSITE" id="PS50937">
    <property type="entry name" value="HTH_MERR_2"/>
    <property type="match status" value="1"/>
</dbReference>
<dbReference type="PROSITE" id="PS00552">
    <property type="entry name" value="HTH_MERR_1"/>
    <property type="match status" value="1"/>
</dbReference>
<dbReference type="InterPro" id="IPR047057">
    <property type="entry name" value="MerR_fam"/>
</dbReference>
<dbReference type="AlphaFoldDB" id="H5XGP2"/>
<evidence type="ECO:0000256" key="2">
    <source>
        <dbReference type="SAM" id="MobiDB-lite"/>
    </source>
</evidence>
<dbReference type="SUPFAM" id="SSF46955">
    <property type="entry name" value="Putative DNA-binding domain"/>
    <property type="match status" value="1"/>
</dbReference>
<feature type="region of interest" description="Disordered" evidence="2">
    <location>
        <begin position="130"/>
        <end position="169"/>
    </location>
</feature>
<dbReference type="SMART" id="SM00422">
    <property type="entry name" value="HTH_MERR"/>
    <property type="match status" value="1"/>
</dbReference>
<gene>
    <name evidence="4" type="ORF">SaccyDRAFT_2739</name>
</gene>
<feature type="domain" description="HTH merR-type" evidence="3">
    <location>
        <begin position="16"/>
        <end position="84"/>
    </location>
</feature>
<dbReference type="HOGENOM" id="CLU_1395429_0_0_11"/>
<dbReference type="Pfam" id="PF13411">
    <property type="entry name" value="MerR_1"/>
    <property type="match status" value="1"/>
</dbReference>
<proteinExistence type="predicted"/>
<dbReference type="InterPro" id="IPR000551">
    <property type="entry name" value="MerR-type_HTH_dom"/>
</dbReference>
<dbReference type="PANTHER" id="PTHR30204">
    <property type="entry name" value="REDOX-CYCLING DRUG-SENSING TRANSCRIPTIONAL ACTIVATOR SOXR"/>
    <property type="match status" value="1"/>
</dbReference>
<evidence type="ECO:0000313" key="5">
    <source>
        <dbReference type="Proteomes" id="UP000002791"/>
    </source>
</evidence>
<dbReference type="PANTHER" id="PTHR30204:SF97">
    <property type="entry name" value="MERR FAMILY REGULATORY PROTEIN"/>
    <property type="match status" value="1"/>
</dbReference>
<dbReference type="Gene3D" id="1.10.1660.10">
    <property type="match status" value="1"/>
</dbReference>
<keyword evidence="1" id="KW-0238">DNA-binding</keyword>
<dbReference type="PRINTS" id="PR00040">
    <property type="entry name" value="HTHMERR"/>
</dbReference>
<dbReference type="EMBL" id="CM001440">
    <property type="protein sequence ID" value="EHR61585.1"/>
    <property type="molecule type" value="Genomic_DNA"/>
</dbReference>
<accession>H5XGP2</accession>
<dbReference type="eggNOG" id="COG0789">
    <property type="taxonomic scope" value="Bacteria"/>
</dbReference>